<organism evidence="1">
    <name type="scientific">marine metagenome</name>
    <dbReference type="NCBI Taxonomy" id="408172"/>
    <lineage>
        <taxon>unclassified sequences</taxon>
        <taxon>metagenomes</taxon>
        <taxon>ecological metagenomes</taxon>
    </lineage>
</organism>
<name>A0A381PVG8_9ZZZZ</name>
<evidence type="ECO:0000313" key="1">
    <source>
        <dbReference type="EMBL" id="SUZ70910.1"/>
    </source>
</evidence>
<dbReference type="AlphaFoldDB" id="A0A381PVG8"/>
<dbReference type="EMBL" id="UINC01001105">
    <property type="protein sequence ID" value="SUZ70910.1"/>
    <property type="molecule type" value="Genomic_DNA"/>
</dbReference>
<reference evidence="1" key="1">
    <citation type="submission" date="2018-05" db="EMBL/GenBank/DDBJ databases">
        <authorList>
            <person name="Lanie J.A."/>
            <person name="Ng W.-L."/>
            <person name="Kazmierczak K.M."/>
            <person name="Andrzejewski T.M."/>
            <person name="Davidsen T.M."/>
            <person name="Wayne K.J."/>
            <person name="Tettelin H."/>
            <person name="Glass J.I."/>
            <person name="Rusch D."/>
            <person name="Podicherti R."/>
            <person name="Tsui H.-C.T."/>
            <person name="Winkler M.E."/>
        </authorList>
    </citation>
    <scope>NUCLEOTIDE SEQUENCE</scope>
</reference>
<gene>
    <name evidence="1" type="ORF">METZ01_LOCUS23764</name>
</gene>
<proteinExistence type="predicted"/>
<sequence length="125" mass="13320">MNKNPQGSFAISVRLANEDRSIGAEREAAGTEEDSLEVPANTVLGVTQQFLRAGREDGPSVVLRFLSARRLRHPQHDTVVVLVEAVVRGRQIPLTGAASVSDGVERTSILATLQATNAFVASSLV</sequence>
<protein>
    <submittedName>
        <fullName evidence="1">Uncharacterized protein</fullName>
    </submittedName>
</protein>
<accession>A0A381PVG8</accession>